<dbReference type="Pfam" id="PF00959">
    <property type="entry name" value="Phage_lysozyme"/>
    <property type="match status" value="1"/>
</dbReference>
<dbReference type="AlphaFoldDB" id="A0A373FS78"/>
<protein>
    <recommendedName>
        <fullName evidence="3">Lysozyme</fullName>
        <ecNumber evidence="3">3.2.1.17</ecNumber>
    </recommendedName>
</protein>
<reference evidence="4 5" key="1">
    <citation type="submission" date="2018-08" db="EMBL/GenBank/DDBJ databases">
        <title>Comamonas testosteroni strain SWCO2.</title>
        <authorList>
            <person name="Jiang N."/>
            <person name="Zhang X.Z."/>
        </authorList>
    </citation>
    <scope>NUCLEOTIDE SEQUENCE [LARGE SCALE GENOMIC DNA]</scope>
    <source>
        <strain evidence="4 5">SWCO2</strain>
    </source>
</reference>
<dbReference type="PANTHER" id="PTHR38107:SF3">
    <property type="entry name" value="LYSOZYME RRRD-RELATED"/>
    <property type="match status" value="1"/>
</dbReference>
<dbReference type="OrthoDB" id="8141296at2"/>
<keyword evidence="5" id="KW-1185">Reference proteome</keyword>
<comment type="caution">
    <text evidence="4">The sequence shown here is derived from an EMBL/GenBank/DDBJ whole genome shotgun (WGS) entry which is preliminary data.</text>
</comment>
<keyword evidence="3" id="KW-0378">Hydrolase</keyword>
<dbReference type="GO" id="GO:0042742">
    <property type="term" value="P:defense response to bacterium"/>
    <property type="evidence" value="ECO:0007669"/>
    <property type="project" value="UniProtKB-KW"/>
</dbReference>
<gene>
    <name evidence="4" type="ORF">DZC30_00910</name>
</gene>
<dbReference type="InterPro" id="IPR051018">
    <property type="entry name" value="Bacteriophage_GH24"/>
</dbReference>
<comment type="catalytic activity">
    <reaction evidence="3">
        <text>Hydrolysis of (1-&gt;4)-beta-linkages between N-acetylmuramic acid and N-acetyl-D-glucosamine residues in a peptidoglycan and between N-acetyl-D-glucosamine residues in chitodextrins.</text>
        <dbReference type="EC" id="3.2.1.17"/>
    </reaction>
</comment>
<dbReference type="InterPro" id="IPR023347">
    <property type="entry name" value="Lysozyme_dom_sf"/>
</dbReference>
<evidence type="ECO:0000313" key="4">
    <source>
        <dbReference type="EMBL" id="RGE46998.1"/>
    </source>
</evidence>
<keyword evidence="1 3" id="KW-0929">Antimicrobial</keyword>
<evidence type="ECO:0000256" key="3">
    <source>
        <dbReference type="RuleBase" id="RU003788"/>
    </source>
</evidence>
<dbReference type="Proteomes" id="UP000261948">
    <property type="component" value="Unassembled WGS sequence"/>
</dbReference>
<dbReference type="GO" id="GO:0016998">
    <property type="term" value="P:cell wall macromolecule catabolic process"/>
    <property type="evidence" value="ECO:0007669"/>
    <property type="project" value="InterPro"/>
</dbReference>
<dbReference type="Gene3D" id="1.10.530.40">
    <property type="match status" value="1"/>
</dbReference>
<dbReference type="PANTHER" id="PTHR38107">
    <property type="match status" value="1"/>
</dbReference>
<keyword evidence="3" id="KW-0326">Glycosidase</keyword>
<dbReference type="GO" id="GO:0031640">
    <property type="term" value="P:killing of cells of another organism"/>
    <property type="evidence" value="ECO:0007669"/>
    <property type="project" value="UniProtKB-KW"/>
</dbReference>
<dbReference type="InterPro" id="IPR002196">
    <property type="entry name" value="Glyco_hydro_24"/>
</dbReference>
<dbReference type="InterPro" id="IPR023346">
    <property type="entry name" value="Lysozyme-like_dom_sf"/>
</dbReference>
<dbReference type="EC" id="3.2.1.17" evidence="3"/>
<dbReference type="GO" id="GO:0003796">
    <property type="term" value="F:lysozyme activity"/>
    <property type="evidence" value="ECO:0007669"/>
    <property type="project" value="UniProtKB-EC"/>
</dbReference>
<dbReference type="GO" id="GO:0009253">
    <property type="term" value="P:peptidoglycan catabolic process"/>
    <property type="evidence" value="ECO:0007669"/>
    <property type="project" value="InterPro"/>
</dbReference>
<comment type="similarity">
    <text evidence="3">Belongs to the glycosyl hydrolase 24 family.</text>
</comment>
<evidence type="ECO:0000256" key="1">
    <source>
        <dbReference type="ARBA" id="ARBA00022529"/>
    </source>
</evidence>
<accession>A0A373FS78</accession>
<dbReference type="SUPFAM" id="SSF53955">
    <property type="entry name" value="Lysozyme-like"/>
    <property type="match status" value="1"/>
</dbReference>
<keyword evidence="2 3" id="KW-0081">Bacteriolytic enzyme</keyword>
<sequence length="200" mass="21684">MALDFRVGIVAAAAAVAGISFVAPRMSVESTELSASGLTYIAQREDYRDSAYADPVHGTKVPTLGFGSTAGVKMGDKTTPPRALIRLRADASETEVALRRCLGSDIELLQREWDAYVGLGHNTGAIPVCFNNERTGPSTIKKRLQAKDYAGACEAILLYDRAGPVNKPSDRCSHPDNRTCRGVWTDRRRLRAMCLGEPMP</sequence>
<name>A0A373FS78_COMTE</name>
<dbReference type="EMBL" id="QURR01000001">
    <property type="protein sequence ID" value="RGE46998.1"/>
    <property type="molecule type" value="Genomic_DNA"/>
</dbReference>
<evidence type="ECO:0000256" key="2">
    <source>
        <dbReference type="ARBA" id="ARBA00022638"/>
    </source>
</evidence>
<organism evidence="4 5">
    <name type="scientific">Comamonas testosteroni</name>
    <name type="common">Pseudomonas testosteroni</name>
    <dbReference type="NCBI Taxonomy" id="285"/>
    <lineage>
        <taxon>Bacteria</taxon>
        <taxon>Pseudomonadati</taxon>
        <taxon>Pseudomonadota</taxon>
        <taxon>Betaproteobacteria</taxon>
        <taxon>Burkholderiales</taxon>
        <taxon>Comamonadaceae</taxon>
        <taxon>Comamonas</taxon>
    </lineage>
</organism>
<proteinExistence type="inferred from homology"/>
<evidence type="ECO:0000313" key="5">
    <source>
        <dbReference type="Proteomes" id="UP000261948"/>
    </source>
</evidence>